<accession>A0A0L8FHK7</accession>
<gene>
    <name evidence="1" type="ORF">OCBIM_22021203mg</name>
</gene>
<name>A0A0L8FHK7_OCTBM</name>
<dbReference type="AlphaFoldDB" id="A0A0L8FHK7"/>
<sequence length="63" mass="6925">MNLSLATVIVFRHTGSYITVCRPSVSLTTGALSLWLSRKGSEKNHSAHIGSNMTAWLKCLLHK</sequence>
<dbReference type="EMBL" id="KQ432038">
    <property type="protein sequence ID" value="KOF62926.1"/>
    <property type="molecule type" value="Genomic_DNA"/>
</dbReference>
<reference evidence="1" key="1">
    <citation type="submission" date="2015-07" db="EMBL/GenBank/DDBJ databases">
        <title>MeaNS - Measles Nucleotide Surveillance Program.</title>
        <authorList>
            <person name="Tran T."/>
            <person name="Druce J."/>
        </authorList>
    </citation>
    <scope>NUCLEOTIDE SEQUENCE</scope>
    <source>
        <strain evidence="1">UCB-OBI-ISO-001</strain>
        <tissue evidence="1">Gonad</tissue>
    </source>
</reference>
<proteinExistence type="predicted"/>
<protein>
    <submittedName>
        <fullName evidence="1">Uncharacterized protein</fullName>
    </submittedName>
</protein>
<evidence type="ECO:0000313" key="1">
    <source>
        <dbReference type="EMBL" id="KOF62926.1"/>
    </source>
</evidence>
<organism evidence="1">
    <name type="scientific">Octopus bimaculoides</name>
    <name type="common">California two-spotted octopus</name>
    <dbReference type="NCBI Taxonomy" id="37653"/>
    <lineage>
        <taxon>Eukaryota</taxon>
        <taxon>Metazoa</taxon>
        <taxon>Spiralia</taxon>
        <taxon>Lophotrochozoa</taxon>
        <taxon>Mollusca</taxon>
        <taxon>Cephalopoda</taxon>
        <taxon>Coleoidea</taxon>
        <taxon>Octopodiformes</taxon>
        <taxon>Octopoda</taxon>
        <taxon>Incirrata</taxon>
        <taxon>Octopodidae</taxon>
        <taxon>Octopus</taxon>
    </lineage>
</organism>